<reference evidence="2 3" key="1">
    <citation type="submission" date="2016-12" db="EMBL/GenBank/DDBJ databases">
        <title>Isolation and genomic insights into novel planktonic Zetaproteobacteria from stratified waters of the Chesapeake Bay.</title>
        <authorList>
            <person name="McAllister S.M."/>
            <person name="Kato S."/>
            <person name="Chan C.S."/>
            <person name="Chiu B.K."/>
            <person name="Field E.K."/>
        </authorList>
    </citation>
    <scope>NUCLEOTIDE SEQUENCE [LARGE SCALE GENOMIC DNA]</scope>
    <source>
        <strain evidence="2 3">CP-5</strain>
    </source>
</reference>
<accession>A0A2K8KYA9</accession>
<dbReference type="AlphaFoldDB" id="A0A2K8KYA9"/>
<gene>
    <name evidence="2" type="ORF">Ga0123461_1544</name>
</gene>
<evidence type="ECO:0000313" key="3">
    <source>
        <dbReference type="Proteomes" id="UP000231701"/>
    </source>
</evidence>
<dbReference type="RefSeq" id="WP_100277786.1">
    <property type="nucleotide sequence ID" value="NZ_CP018799.1"/>
</dbReference>
<sequence length="286" mass="33247">MGILEYSSIAKKAYSFLYRPFNEIDIFVEDKANRAVYEKLFSRILEGKAKVVRIFQLGGRKEVIDACKADQSNSTRKKIYIVDGDLNLICGTRPLKLKYFYSLRVYCSENLLLCRKTLETIAHESDYNSTKVDVCSRLNFDAQIKSLEKSFLPLFVLYAICHRNHKKKIGVKTVSYNIHRFLDGGSPNVLKPLILGRMRVIITQLKLILGDEQYQKEKKIVVKHLRKYDLDLVCVLSGKDYILPFIHLLLTREFAYHSSFEQLKARIANDCDMKIDPFLYKALRRV</sequence>
<organism evidence="2 3">
    <name type="scientific">Mariprofundus aestuarium</name>
    <dbReference type="NCBI Taxonomy" id="1921086"/>
    <lineage>
        <taxon>Bacteria</taxon>
        <taxon>Pseudomonadati</taxon>
        <taxon>Pseudomonadota</taxon>
        <taxon>Candidatius Mariprofundia</taxon>
        <taxon>Mariprofundales</taxon>
        <taxon>Mariprofundaceae</taxon>
        <taxon>Mariprofundus</taxon>
    </lineage>
</organism>
<dbReference type="OrthoDB" id="8448914at2"/>
<name>A0A2K8KYA9_MARES</name>
<proteinExistence type="predicted"/>
<dbReference type="Pfam" id="PF14491">
    <property type="entry name" value="DUF4435"/>
    <property type="match status" value="1"/>
</dbReference>
<dbReference type="InterPro" id="IPR029492">
    <property type="entry name" value="DUF4435"/>
</dbReference>
<evidence type="ECO:0000313" key="2">
    <source>
        <dbReference type="EMBL" id="ATX79958.1"/>
    </source>
</evidence>
<dbReference type="KEGG" id="maes:Ga0123461_1544"/>
<dbReference type="Proteomes" id="UP000231701">
    <property type="component" value="Chromosome"/>
</dbReference>
<dbReference type="EMBL" id="CP018799">
    <property type="protein sequence ID" value="ATX79958.1"/>
    <property type="molecule type" value="Genomic_DNA"/>
</dbReference>
<evidence type="ECO:0000259" key="1">
    <source>
        <dbReference type="Pfam" id="PF14491"/>
    </source>
</evidence>
<keyword evidence="3" id="KW-1185">Reference proteome</keyword>
<protein>
    <recommendedName>
        <fullName evidence="1">DUF4435 domain-containing protein</fullName>
    </recommendedName>
</protein>
<feature type="domain" description="DUF4435" evidence="1">
    <location>
        <begin position="23"/>
        <end position="250"/>
    </location>
</feature>